<dbReference type="Proteomes" id="UP000032180">
    <property type="component" value="Chromosome 1"/>
</dbReference>
<dbReference type="GO" id="GO:0005179">
    <property type="term" value="F:hormone activity"/>
    <property type="evidence" value="ECO:0007669"/>
    <property type="project" value="UniProtKB-KW"/>
</dbReference>
<dbReference type="PANTHER" id="PTHR33136">
    <property type="entry name" value="RAPID ALKALINIZATION FACTOR-LIKE"/>
    <property type="match status" value="1"/>
</dbReference>
<dbReference type="Pfam" id="PF05498">
    <property type="entry name" value="RALF"/>
    <property type="match status" value="1"/>
</dbReference>
<dbReference type="GO" id="GO:0019722">
    <property type="term" value="P:calcium-mediated signaling"/>
    <property type="evidence" value="ECO:0007669"/>
    <property type="project" value="TreeGrafter"/>
</dbReference>
<keyword evidence="4" id="KW-1015">Disulfide bond</keyword>
<feature type="signal peptide" evidence="5">
    <location>
        <begin position="1"/>
        <end position="26"/>
    </location>
</feature>
<feature type="chain" id="PRO_5002347250" description="Rapid alkalinization factor 1" evidence="5">
    <location>
        <begin position="27"/>
        <end position="135"/>
    </location>
</feature>
<keyword evidence="3 5" id="KW-0732">Signal</keyword>
<accession>A0A0D9UY04</accession>
<dbReference type="GO" id="GO:0009506">
    <property type="term" value="C:plasmodesma"/>
    <property type="evidence" value="ECO:0007669"/>
    <property type="project" value="TreeGrafter"/>
</dbReference>
<dbReference type="STRING" id="77586.A0A0D9UY04"/>
<dbReference type="InterPro" id="IPR008801">
    <property type="entry name" value="RALF"/>
</dbReference>
<evidence type="ECO:0000256" key="2">
    <source>
        <dbReference type="ARBA" id="ARBA00022702"/>
    </source>
</evidence>
<organism evidence="6 7">
    <name type="scientific">Leersia perrieri</name>
    <dbReference type="NCBI Taxonomy" id="77586"/>
    <lineage>
        <taxon>Eukaryota</taxon>
        <taxon>Viridiplantae</taxon>
        <taxon>Streptophyta</taxon>
        <taxon>Embryophyta</taxon>
        <taxon>Tracheophyta</taxon>
        <taxon>Spermatophyta</taxon>
        <taxon>Magnoliopsida</taxon>
        <taxon>Liliopsida</taxon>
        <taxon>Poales</taxon>
        <taxon>Poaceae</taxon>
        <taxon>BOP clade</taxon>
        <taxon>Oryzoideae</taxon>
        <taxon>Oryzeae</taxon>
        <taxon>Oryzinae</taxon>
        <taxon>Leersia</taxon>
    </lineage>
</organism>
<name>A0A0D9UY04_9ORYZ</name>
<dbReference type="PANTHER" id="PTHR33136:SF89">
    <property type="entry name" value="PROTEIN RALF-LIKE 19"/>
    <property type="match status" value="1"/>
</dbReference>
<evidence type="ECO:0000256" key="4">
    <source>
        <dbReference type="ARBA" id="ARBA00023157"/>
    </source>
</evidence>
<reference evidence="6" key="3">
    <citation type="submission" date="2015-04" db="UniProtKB">
        <authorList>
            <consortium name="EnsemblPlants"/>
        </authorList>
    </citation>
    <scope>IDENTIFICATION</scope>
</reference>
<dbReference type="EnsemblPlants" id="LPERR01G06130.1">
    <property type="protein sequence ID" value="LPERR01G06130.1"/>
    <property type="gene ID" value="LPERR01G06130"/>
</dbReference>
<evidence type="ECO:0008006" key="8">
    <source>
        <dbReference type="Google" id="ProtNLM"/>
    </source>
</evidence>
<proteinExistence type="inferred from homology"/>
<protein>
    <recommendedName>
        <fullName evidence="8">Rapid alkalinization factor 1</fullName>
    </recommendedName>
</protein>
<comment type="similarity">
    <text evidence="1">Belongs to the plant rapid alkalinization factor (RALF) family.</text>
</comment>
<dbReference type="AlphaFoldDB" id="A0A0D9UY04"/>
<reference evidence="6 7" key="1">
    <citation type="submission" date="2012-08" db="EMBL/GenBank/DDBJ databases">
        <title>Oryza genome evolution.</title>
        <authorList>
            <person name="Wing R.A."/>
        </authorList>
    </citation>
    <scope>NUCLEOTIDE SEQUENCE</scope>
</reference>
<evidence type="ECO:0000313" key="6">
    <source>
        <dbReference type="EnsemblPlants" id="LPERR01G06130.1"/>
    </source>
</evidence>
<keyword evidence="7" id="KW-1185">Reference proteome</keyword>
<keyword evidence="2" id="KW-0372">Hormone</keyword>
<evidence type="ECO:0000256" key="3">
    <source>
        <dbReference type="ARBA" id="ARBA00022729"/>
    </source>
</evidence>
<dbReference type="Gramene" id="LPERR01G06130.1">
    <property type="protein sequence ID" value="LPERR01G06130.1"/>
    <property type="gene ID" value="LPERR01G06130"/>
</dbReference>
<reference evidence="7" key="2">
    <citation type="submission" date="2013-12" db="EMBL/GenBank/DDBJ databases">
        <authorList>
            <person name="Yu Y."/>
            <person name="Lee S."/>
            <person name="de Baynast K."/>
            <person name="Wissotski M."/>
            <person name="Liu L."/>
            <person name="Talag J."/>
            <person name="Goicoechea J."/>
            <person name="Angelova A."/>
            <person name="Jetty R."/>
            <person name="Kudrna D."/>
            <person name="Golser W."/>
            <person name="Rivera L."/>
            <person name="Zhang J."/>
            <person name="Wing R."/>
        </authorList>
    </citation>
    <scope>NUCLEOTIDE SEQUENCE</scope>
</reference>
<evidence type="ECO:0000256" key="1">
    <source>
        <dbReference type="ARBA" id="ARBA00009178"/>
    </source>
</evidence>
<evidence type="ECO:0000313" key="7">
    <source>
        <dbReference type="Proteomes" id="UP000032180"/>
    </source>
</evidence>
<sequence>MAPPRVGVAVFALVVAVALLPSPADAGAGAMDAMAAAKARRQMVSASTCDGGIVGGNCDMDVDDLAGAGGELRRSMAAAAARLYISRAALTADMVPCNKKGRSYYHNCANQTAAASDPYRRGCSGITRCHNATIN</sequence>
<evidence type="ECO:0000256" key="5">
    <source>
        <dbReference type="SAM" id="SignalP"/>
    </source>
</evidence>
<dbReference type="HOGENOM" id="CLU_127895_1_2_1"/>